<feature type="binding site" evidence="12">
    <location>
        <begin position="121"/>
        <end position="125"/>
    </location>
    <ligand>
        <name>UDP-N-acetyl-alpha-D-glucosamine</name>
        <dbReference type="ChEBI" id="CHEBI:57705"/>
    </ligand>
</feature>
<keyword evidence="6 12" id="KW-0133">Cell shape</keyword>
<evidence type="ECO:0000256" key="7">
    <source>
        <dbReference type="ARBA" id="ARBA00022984"/>
    </source>
</evidence>
<dbReference type="EMBL" id="JACRYT010000014">
    <property type="protein sequence ID" value="MBC6680513.1"/>
    <property type="molecule type" value="Genomic_DNA"/>
</dbReference>
<evidence type="ECO:0000256" key="2">
    <source>
        <dbReference type="ARBA" id="ARBA00004752"/>
    </source>
</evidence>
<dbReference type="NCBIfam" id="NF006873">
    <property type="entry name" value="PRK09369.1"/>
    <property type="match status" value="1"/>
</dbReference>
<comment type="function">
    <text evidence="12">Cell wall formation. Adds enolpyruvyl to UDP-N-acetylglucosamine.</text>
</comment>
<comment type="caution">
    <text evidence="14">The sequence shown here is derived from an EMBL/GenBank/DDBJ whole genome shotgun (WGS) entry which is preliminary data.</text>
</comment>
<gene>
    <name evidence="12 14" type="primary">murA</name>
    <name evidence="14" type="ORF">H9L42_11845</name>
</gene>
<sequence length="417" mass="45443">MGSYQIQGGRPIEGEYTVKGAKNAVLPILAASIVTGEENLFSRCPDISDVQIMQEILESLGCKAVRSDERVWIDTSGVSCCEVPRVLMEKMRSSIFLIGPLLTRCGRAVISQPGGCAIGRRPIDLHMKALSQMGADIEEKDQQLIVTGNRLYGTNLILDFPSVGATENIMLAALGAKGETVIHNSAREPEIVDLQNYLNCCGAQIKGAGTSRIVIKGQVPLHGAYYPIMGDRIEAGTFLMAAAATGGELLLREVESDTLRSLIKYLRFAGCKIKRYPREIWLRAPKRLYGIGKIKTEPYPGFPTDLQPQLCAVMAGAEGQTKVEETIFENRFRYTAQLAKLGADIEILQRTAIIKGVKQLVGTRVEAEDLRGGAALVLAGLSASGETIVENIEFIERGYSGFHKELEQLGADIKRDL</sequence>
<evidence type="ECO:0000256" key="1">
    <source>
        <dbReference type="ARBA" id="ARBA00004496"/>
    </source>
</evidence>
<dbReference type="RefSeq" id="WP_187303613.1">
    <property type="nucleotide sequence ID" value="NZ_JACRYT010000014.1"/>
</dbReference>
<dbReference type="GO" id="GO:0071555">
    <property type="term" value="P:cell wall organization"/>
    <property type="evidence" value="ECO:0007669"/>
    <property type="project" value="UniProtKB-KW"/>
</dbReference>
<evidence type="ECO:0000313" key="15">
    <source>
        <dbReference type="Proteomes" id="UP000602647"/>
    </source>
</evidence>
<accession>A0A923NR10</accession>
<evidence type="ECO:0000256" key="10">
    <source>
        <dbReference type="ARBA" id="ARBA00038367"/>
    </source>
</evidence>
<name>A0A923NR10_9FIRM</name>
<comment type="catalytic activity">
    <reaction evidence="11 12">
        <text>phosphoenolpyruvate + UDP-N-acetyl-alpha-D-glucosamine = UDP-N-acetyl-3-O-(1-carboxyvinyl)-alpha-D-glucosamine + phosphate</text>
        <dbReference type="Rhea" id="RHEA:18681"/>
        <dbReference type="ChEBI" id="CHEBI:43474"/>
        <dbReference type="ChEBI" id="CHEBI:57705"/>
        <dbReference type="ChEBI" id="CHEBI:58702"/>
        <dbReference type="ChEBI" id="CHEBI:68483"/>
        <dbReference type="EC" id="2.5.1.7"/>
    </reaction>
</comment>
<keyword evidence="8 12" id="KW-0131">Cell cycle</keyword>
<dbReference type="EC" id="2.5.1.7" evidence="12"/>
<dbReference type="GO" id="GO:0008360">
    <property type="term" value="P:regulation of cell shape"/>
    <property type="evidence" value="ECO:0007669"/>
    <property type="project" value="UniProtKB-KW"/>
</dbReference>
<keyword evidence="3 12" id="KW-0963">Cytoplasm</keyword>
<dbReference type="GO" id="GO:0009252">
    <property type="term" value="P:peptidoglycan biosynthetic process"/>
    <property type="evidence" value="ECO:0007669"/>
    <property type="project" value="UniProtKB-UniRule"/>
</dbReference>
<comment type="similarity">
    <text evidence="10 12">Belongs to the EPSP synthase family. MurA subfamily.</text>
</comment>
<organism evidence="14 15">
    <name type="scientific">Zhenpiania hominis</name>
    <dbReference type="NCBI Taxonomy" id="2763644"/>
    <lineage>
        <taxon>Bacteria</taxon>
        <taxon>Bacillati</taxon>
        <taxon>Bacillota</taxon>
        <taxon>Clostridia</taxon>
        <taxon>Peptostreptococcales</taxon>
        <taxon>Anaerovoracaceae</taxon>
        <taxon>Zhenpiania</taxon>
    </lineage>
</organism>
<dbReference type="Gene3D" id="3.65.10.10">
    <property type="entry name" value="Enolpyruvate transferase domain"/>
    <property type="match status" value="2"/>
</dbReference>
<feature type="modified residue" description="2-(S-cysteinyl)pyruvic acid O-phosphothioketal" evidence="12">
    <location>
        <position position="116"/>
    </location>
</feature>
<feature type="binding site" evidence="12">
    <location>
        <position position="92"/>
    </location>
    <ligand>
        <name>UDP-N-acetyl-alpha-D-glucosamine</name>
        <dbReference type="ChEBI" id="CHEBI:57705"/>
    </ligand>
</feature>
<dbReference type="PANTHER" id="PTHR43783">
    <property type="entry name" value="UDP-N-ACETYLGLUCOSAMINE 1-CARBOXYVINYLTRANSFERASE"/>
    <property type="match status" value="1"/>
</dbReference>
<dbReference type="GO" id="GO:0051301">
    <property type="term" value="P:cell division"/>
    <property type="evidence" value="ECO:0007669"/>
    <property type="project" value="UniProtKB-KW"/>
</dbReference>
<dbReference type="InterPro" id="IPR050068">
    <property type="entry name" value="MurA_subfamily"/>
</dbReference>
<evidence type="ECO:0000256" key="3">
    <source>
        <dbReference type="ARBA" id="ARBA00022490"/>
    </source>
</evidence>
<evidence type="ECO:0000256" key="5">
    <source>
        <dbReference type="ARBA" id="ARBA00022679"/>
    </source>
</evidence>
<keyword evidence="5 12" id="KW-0808">Transferase</keyword>
<dbReference type="InterPro" id="IPR013792">
    <property type="entry name" value="RNA3'P_cycl/enolpyr_Trfase_a/b"/>
</dbReference>
<proteinExistence type="inferred from homology"/>
<evidence type="ECO:0000256" key="9">
    <source>
        <dbReference type="ARBA" id="ARBA00023316"/>
    </source>
</evidence>
<keyword evidence="4 12" id="KW-0132">Cell division</keyword>
<dbReference type="GO" id="GO:0008760">
    <property type="term" value="F:UDP-N-acetylglucosamine 1-carboxyvinyltransferase activity"/>
    <property type="evidence" value="ECO:0007669"/>
    <property type="project" value="UniProtKB-UniRule"/>
</dbReference>
<feature type="active site" description="Proton donor" evidence="12">
    <location>
        <position position="116"/>
    </location>
</feature>
<keyword evidence="9 12" id="KW-0961">Cell wall biogenesis/degradation</keyword>
<protein>
    <recommendedName>
        <fullName evidence="12">UDP-N-acetylglucosamine 1-carboxyvinyltransferase</fullName>
        <ecNumber evidence="12">2.5.1.7</ecNumber>
    </recommendedName>
    <alternativeName>
        <fullName evidence="12">Enoylpyruvate transferase</fullName>
    </alternativeName>
    <alternativeName>
        <fullName evidence="12">UDP-N-acetylglucosamine enolpyruvyl transferase</fullName>
        <shortName evidence="12">EPT</shortName>
    </alternativeName>
</protein>
<comment type="caution">
    <text evidence="12">Lacks conserved residue(s) required for the propagation of feature annotation.</text>
</comment>
<reference evidence="14" key="1">
    <citation type="submission" date="2020-08" db="EMBL/GenBank/DDBJ databases">
        <title>Genome public.</title>
        <authorList>
            <person name="Liu C."/>
            <person name="Sun Q."/>
        </authorList>
    </citation>
    <scope>NUCLEOTIDE SEQUENCE</scope>
    <source>
        <strain evidence="14">BX12</strain>
    </source>
</reference>
<feature type="binding site" evidence="12">
    <location>
        <position position="305"/>
    </location>
    <ligand>
        <name>UDP-N-acetyl-alpha-D-glucosamine</name>
        <dbReference type="ChEBI" id="CHEBI:57705"/>
    </ligand>
</feature>
<dbReference type="InterPro" id="IPR036968">
    <property type="entry name" value="Enolpyruvate_Tfrase_sf"/>
</dbReference>
<dbReference type="HAMAP" id="MF_00111">
    <property type="entry name" value="MurA"/>
    <property type="match status" value="1"/>
</dbReference>
<evidence type="ECO:0000259" key="13">
    <source>
        <dbReference type="Pfam" id="PF00275"/>
    </source>
</evidence>
<dbReference type="CDD" id="cd01555">
    <property type="entry name" value="UdpNAET"/>
    <property type="match status" value="1"/>
</dbReference>
<dbReference type="GO" id="GO:0019277">
    <property type="term" value="P:UDP-N-acetylgalactosamine biosynthetic process"/>
    <property type="evidence" value="ECO:0007669"/>
    <property type="project" value="InterPro"/>
</dbReference>
<keyword evidence="12" id="KW-0670">Pyruvate</keyword>
<dbReference type="AlphaFoldDB" id="A0A923NR10"/>
<comment type="subcellular location">
    <subcellularLocation>
        <location evidence="1 12">Cytoplasm</location>
    </subcellularLocation>
</comment>
<evidence type="ECO:0000313" key="14">
    <source>
        <dbReference type="EMBL" id="MBC6680513.1"/>
    </source>
</evidence>
<evidence type="ECO:0000256" key="6">
    <source>
        <dbReference type="ARBA" id="ARBA00022960"/>
    </source>
</evidence>
<evidence type="ECO:0000256" key="8">
    <source>
        <dbReference type="ARBA" id="ARBA00023306"/>
    </source>
</evidence>
<comment type="pathway">
    <text evidence="2 12">Cell wall biogenesis; peptidoglycan biosynthesis.</text>
</comment>
<feature type="domain" description="Enolpyruvate transferase" evidence="13">
    <location>
        <begin position="7"/>
        <end position="406"/>
    </location>
</feature>
<feature type="binding site" evidence="12">
    <location>
        <position position="327"/>
    </location>
    <ligand>
        <name>UDP-N-acetyl-alpha-D-glucosamine</name>
        <dbReference type="ChEBI" id="CHEBI:57705"/>
    </ligand>
</feature>
<evidence type="ECO:0000256" key="12">
    <source>
        <dbReference type="HAMAP-Rule" id="MF_00111"/>
    </source>
</evidence>
<dbReference type="NCBIfam" id="TIGR01072">
    <property type="entry name" value="murA"/>
    <property type="match status" value="1"/>
</dbReference>
<keyword evidence="15" id="KW-1185">Reference proteome</keyword>
<dbReference type="SUPFAM" id="SSF55205">
    <property type="entry name" value="EPT/RTPC-like"/>
    <property type="match status" value="1"/>
</dbReference>
<evidence type="ECO:0000256" key="4">
    <source>
        <dbReference type="ARBA" id="ARBA00022618"/>
    </source>
</evidence>
<evidence type="ECO:0000256" key="11">
    <source>
        <dbReference type="ARBA" id="ARBA00047527"/>
    </source>
</evidence>
<dbReference type="GO" id="GO:0005737">
    <property type="term" value="C:cytoplasm"/>
    <property type="evidence" value="ECO:0007669"/>
    <property type="project" value="UniProtKB-SubCell"/>
</dbReference>
<dbReference type="InterPro" id="IPR001986">
    <property type="entry name" value="Enolpyruvate_Tfrase_dom"/>
</dbReference>
<dbReference type="Proteomes" id="UP000602647">
    <property type="component" value="Unassembled WGS sequence"/>
</dbReference>
<dbReference type="InterPro" id="IPR005750">
    <property type="entry name" value="UDP_GlcNAc_COvinyl_MurA"/>
</dbReference>
<feature type="binding site" evidence="12">
    <location>
        <begin position="22"/>
        <end position="23"/>
    </location>
    <ligand>
        <name>phosphoenolpyruvate</name>
        <dbReference type="ChEBI" id="CHEBI:58702"/>
    </ligand>
</feature>
<dbReference type="PANTHER" id="PTHR43783:SF1">
    <property type="entry name" value="UDP-N-ACETYLGLUCOSAMINE 1-CARBOXYVINYLTRANSFERASE"/>
    <property type="match status" value="1"/>
</dbReference>
<dbReference type="Pfam" id="PF00275">
    <property type="entry name" value="EPSP_synthase"/>
    <property type="match status" value="1"/>
</dbReference>
<keyword evidence="7 12" id="KW-0573">Peptidoglycan synthesis</keyword>